<dbReference type="EMBL" id="CAJOBA010055254">
    <property type="protein sequence ID" value="CAF4281889.1"/>
    <property type="molecule type" value="Genomic_DNA"/>
</dbReference>
<dbReference type="PANTHER" id="PTHR43394">
    <property type="entry name" value="ATP-DEPENDENT PERMEASE MDL1, MITOCHONDRIAL"/>
    <property type="match status" value="1"/>
</dbReference>
<proteinExistence type="predicted"/>
<dbReference type="GO" id="GO:0005743">
    <property type="term" value="C:mitochondrial inner membrane"/>
    <property type="evidence" value="ECO:0007669"/>
    <property type="project" value="TreeGrafter"/>
</dbReference>
<organism evidence="7 8">
    <name type="scientific">Didymodactylos carnosus</name>
    <dbReference type="NCBI Taxonomy" id="1234261"/>
    <lineage>
        <taxon>Eukaryota</taxon>
        <taxon>Metazoa</taxon>
        <taxon>Spiralia</taxon>
        <taxon>Gnathifera</taxon>
        <taxon>Rotifera</taxon>
        <taxon>Eurotatoria</taxon>
        <taxon>Bdelloidea</taxon>
        <taxon>Philodinida</taxon>
        <taxon>Philodinidae</taxon>
        <taxon>Didymodactylos</taxon>
    </lineage>
</organism>
<sequence>DISYFDVYKAGELDSVLFDYTARVHGGIGVGLSEVISTLTVLIAGSVIALIKIWKLALVMLTISPILFVLALICAKRVAVLTSKELKASSKADSVAQEVFTSVRTVFAYNGAQFEQQRYSSHLTLIKQYGIQKRTVTGFFLGTIWLLYFVIHGIGFLYGGKIIHDDPRIGIGSVAVVS</sequence>
<dbReference type="InterPro" id="IPR011527">
    <property type="entry name" value="ABC1_TM_dom"/>
</dbReference>
<dbReference type="GO" id="GO:0015421">
    <property type="term" value="F:ABC-type oligopeptide transporter activity"/>
    <property type="evidence" value="ECO:0007669"/>
    <property type="project" value="TreeGrafter"/>
</dbReference>
<dbReference type="PROSITE" id="PS50929">
    <property type="entry name" value="ABC_TM1F"/>
    <property type="match status" value="1"/>
</dbReference>
<dbReference type="Proteomes" id="UP000682733">
    <property type="component" value="Unassembled WGS sequence"/>
</dbReference>
<dbReference type="InterPro" id="IPR039421">
    <property type="entry name" value="Type_1_exporter"/>
</dbReference>
<comment type="caution">
    <text evidence="7">The sequence shown here is derived from an EMBL/GenBank/DDBJ whole genome shotgun (WGS) entry which is preliminary data.</text>
</comment>
<name>A0A8S2TBM0_9BILA</name>
<accession>A0A8S2TBM0</accession>
<keyword evidence="3 5" id="KW-1133">Transmembrane helix</keyword>
<keyword evidence="2 5" id="KW-0812">Transmembrane</keyword>
<protein>
    <recommendedName>
        <fullName evidence="6">ABC transmembrane type-1 domain-containing protein</fullName>
    </recommendedName>
</protein>
<dbReference type="PANTHER" id="PTHR43394:SF27">
    <property type="entry name" value="ATP-DEPENDENT TRANSLOCASE ABCB1-LIKE"/>
    <property type="match status" value="1"/>
</dbReference>
<dbReference type="GO" id="GO:0005524">
    <property type="term" value="F:ATP binding"/>
    <property type="evidence" value="ECO:0007669"/>
    <property type="project" value="InterPro"/>
</dbReference>
<feature type="domain" description="ABC transmembrane type-1" evidence="6">
    <location>
        <begin position="1"/>
        <end position="178"/>
    </location>
</feature>
<evidence type="ECO:0000256" key="4">
    <source>
        <dbReference type="ARBA" id="ARBA00023136"/>
    </source>
</evidence>
<evidence type="ECO:0000256" key="2">
    <source>
        <dbReference type="ARBA" id="ARBA00022692"/>
    </source>
</evidence>
<dbReference type="SUPFAM" id="SSF90123">
    <property type="entry name" value="ABC transporter transmembrane region"/>
    <property type="match status" value="1"/>
</dbReference>
<evidence type="ECO:0000256" key="5">
    <source>
        <dbReference type="SAM" id="Phobius"/>
    </source>
</evidence>
<evidence type="ECO:0000259" key="6">
    <source>
        <dbReference type="PROSITE" id="PS50929"/>
    </source>
</evidence>
<dbReference type="AlphaFoldDB" id="A0A8S2TBM0"/>
<gene>
    <name evidence="7" type="ORF">TMI583_LOCUS37591</name>
</gene>
<keyword evidence="4 5" id="KW-0472">Membrane</keyword>
<feature type="transmembrane region" description="Helical" evidence="5">
    <location>
        <begin position="57"/>
        <end position="75"/>
    </location>
</feature>
<comment type="subcellular location">
    <subcellularLocation>
        <location evidence="1">Membrane</location>
        <topology evidence="1">Multi-pass membrane protein</topology>
    </subcellularLocation>
</comment>
<feature type="transmembrane region" description="Helical" evidence="5">
    <location>
        <begin position="28"/>
        <end position="51"/>
    </location>
</feature>
<feature type="transmembrane region" description="Helical" evidence="5">
    <location>
        <begin position="136"/>
        <end position="158"/>
    </location>
</feature>
<feature type="non-terminal residue" evidence="7">
    <location>
        <position position="1"/>
    </location>
</feature>
<dbReference type="Pfam" id="PF00664">
    <property type="entry name" value="ABC_membrane"/>
    <property type="match status" value="1"/>
</dbReference>
<evidence type="ECO:0000313" key="7">
    <source>
        <dbReference type="EMBL" id="CAF4281889.1"/>
    </source>
</evidence>
<reference evidence="7" key="1">
    <citation type="submission" date="2021-02" db="EMBL/GenBank/DDBJ databases">
        <authorList>
            <person name="Nowell W R."/>
        </authorList>
    </citation>
    <scope>NUCLEOTIDE SEQUENCE</scope>
</reference>
<evidence type="ECO:0000256" key="3">
    <source>
        <dbReference type="ARBA" id="ARBA00022989"/>
    </source>
</evidence>
<dbReference type="InterPro" id="IPR036640">
    <property type="entry name" value="ABC1_TM_sf"/>
</dbReference>
<evidence type="ECO:0000313" key="8">
    <source>
        <dbReference type="Proteomes" id="UP000682733"/>
    </source>
</evidence>
<dbReference type="GO" id="GO:0090374">
    <property type="term" value="P:oligopeptide export from mitochondrion"/>
    <property type="evidence" value="ECO:0007669"/>
    <property type="project" value="TreeGrafter"/>
</dbReference>
<evidence type="ECO:0000256" key="1">
    <source>
        <dbReference type="ARBA" id="ARBA00004141"/>
    </source>
</evidence>
<dbReference type="Gene3D" id="1.20.1560.10">
    <property type="entry name" value="ABC transporter type 1, transmembrane domain"/>
    <property type="match status" value="1"/>
</dbReference>